<sequence length="732" mass="84071">MDQNYQEVRLPEKNCKDQLKDIKTNLILGDRRLATILLERIIPRIDNDLFLEHASFLLQNLMKNLETSNETDDQILCIRALNQMLIKVYNVNMPSLNRELSLSIIPHMIKRLMQFRSHEVFYAANCLSILSTLFPTLIAANRQSIEKRIFQLVDLIQQSENDNHHHDLLKLLGFCYCKIYLSGSTALMTRWREIISKLMNSLSTFAKHPIFSNVNKPIKVFTFVDSGPMEIFVMDNKSEYSLAMTKKLYFISATLCTVITGQFPIKLPLPVEAIIECLNTMVIISTPKFNQPSDGQREKEPNIRTSSIILQNVVIILRALIGSCRSNILCYSRLIIHIVNTTIEWIQQQPQNISSQSQVFLELQCSVLKCLADYFETLRLNTCFSYTEFEPILNFILEKISITESFSVNDSFVHTTTNNTIQSIRCINSLINNCSNLLDKLGWHKIQNVAIITLFQIYRRWFRLNHPYKNDTCRKELLETVRLILVNLDVANDVPLEAIINVLEEANRFENSVEIRQLTTSTIHLTNYVILSKISINNEMLLQSNTSETNEDSPILDTHANDGNFKNQSSTSNDQIKNEKPPKAVDKLIPSPGKQQLTTTIEIVNENIITNDEQQQKAMDQNFNQTSDGQIVDTELKNEKRKAFENDDDNDLEVFPSSCKHPKTVNETNENAIKSEDSNGRQQEPITITIEDSSDDDDEQTMIDGKKSKELSLKPLPKYNEDVDDIMKLFVE</sequence>
<evidence type="ECO:0000313" key="3">
    <source>
        <dbReference type="EMBL" id="KAH9521477.1"/>
    </source>
</evidence>
<feature type="compositionally biased region" description="Acidic residues" evidence="1">
    <location>
        <begin position="692"/>
        <end position="701"/>
    </location>
</feature>
<reference evidence="3" key="2">
    <citation type="journal article" date="2022" name="Res Sq">
        <title>Comparative Genomics Reveals Insights into the Divergent Evolution of Astigmatic Mites and Household Pest Adaptations.</title>
        <authorList>
            <person name="Xiong Q."/>
            <person name="Wan A.T.-Y."/>
            <person name="Liu X.-Y."/>
            <person name="Fung C.S.-H."/>
            <person name="Xiao X."/>
            <person name="Malainual N."/>
            <person name="Hou J."/>
            <person name="Wang L."/>
            <person name="Wang M."/>
            <person name="Yang K."/>
            <person name="Cui Y."/>
            <person name="Leung E."/>
            <person name="Nong W."/>
            <person name="Shin S.-K."/>
            <person name="Au S."/>
            <person name="Jeong K.Y."/>
            <person name="Chew F.T."/>
            <person name="Hui J."/>
            <person name="Leung T.F."/>
            <person name="Tungtrongchitr A."/>
            <person name="Zhong N."/>
            <person name="Liu Z."/>
            <person name="Tsui S."/>
        </authorList>
    </citation>
    <scope>NUCLEOTIDE SEQUENCE</scope>
    <source>
        <strain evidence="3">Derf</strain>
        <tissue evidence="3">Whole organism</tissue>
    </source>
</reference>
<keyword evidence="2" id="KW-0812">Transmembrane</keyword>
<name>A0A922I4P3_DERFA</name>
<dbReference type="Proteomes" id="UP000790347">
    <property type="component" value="Unassembled WGS sequence"/>
</dbReference>
<protein>
    <recommendedName>
        <fullName evidence="5">Pre-rRNA-processing protein RIX1 N-terminal domain-containing protein</fullName>
    </recommendedName>
</protein>
<keyword evidence="4" id="KW-1185">Reference proteome</keyword>
<proteinExistence type="predicted"/>
<feature type="region of interest" description="Disordered" evidence="1">
    <location>
        <begin position="658"/>
        <end position="709"/>
    </location>
</feature>
<feature type="compositionally biased region" description="Polar residues" evidence="1">
    <location>
        <begin position="564"/>
        <end position="575"/>
    </location>
</feature>
<evidence type="ECO:0008006" key="5">
    <source>
        <dbReference type="Google" id="ProtNLM"/>
    </source>
</evidence>
<reference evidence="3" key="1">
    <citation type="submission" date="2013-05" db="EMBL/GenBank/DDBJ databases">
        <authorList>
            <person name="Yim A.K.Y."/>
            <person name="Chan T.F."/>
            <person name="Ji K.M."/>
            <person name="Liu X.Y."/>
            <person name="Zhou J.W."/>
            <person name="Li R.Q."/>
            <person name="Yang K.Y."/>
            <person name="Li J."/>
            <person name="Li M."/>
            <person name="Law P.T.W."/>
            <person name="Wu Y.L."/>
            <person name="Cai Z.L."/>
            <person name="Qin H."/>
            <person name="Bao Y."/>
            <person name="Leung R.K.K."/>
            <person name="Ng P.K.S."/>
            <person name="Zou J."/>
            <person name="Zhong X.J."/>
            <person name="Ran P.X."/>
            <person name="Zhong N.S."/>
            <person name="Liu Z.G."/>
            <person name="Tsui S.K.W."/>
        </authorList>
    </citation>
    <scope>NUCLEOTIDE SEQUENCE</scope>
    <source>
        <strain evidence="3">Derf</strain>
        <tissue evidence="3">Whole organism</tissue>
    </source>
</reference>
<dbReference type="AlphaFoldDB" id="A0A922I4P3"/>
<feature type="region of interest" description="Disordered" evidence="1">
    <location>
        <begin position="545"/>
        <end position="591"/>
    </location>
</feature>
<evidence type="ECO:0000256" key="2">
    <source>
        <dbReference type="SAM" id="Phobius"/>
    </source>
</evidence>
<feature type="transmembrane region" description="Helical" evidence="2">
    <location>
        <begin position="120"/>
        <end position="140"/>
    </location>
</feature>
<dbReference type="InterPro" id="IPR016024">
    <property type="entry name" value="ARM-type_fold"/>
</dbReference>
<comment type="caution">
    <text evidence="3">The sequence shown here is derived from an EMBL/GenBank/DDBJ whole genome shotgun (WGS) entry which is preliminary data.</text>
</comment>
<organism evidence="3 4">
    <name type="scientific">Dermatophagoides farinae</name>
    <name type="common">American house dust mite</name>
    <dbReference type="NCBI Taxonomy" id="6954"/>
    <lineage>
        <taxon>Eukaryota</taxon>
        <taxon>Metazoa</taxon>
        <taxon>Ecdysozoa</taxon>
        <taxon>Arthropoda</taxon>
        <taxon>Chelicerata</taxon>
        <taxon>Arachnida</taxon>
        <taxon>Acari</taxon>
        <taxon>Acariformes</taxon>
        <taxon>Sarcoptiformes</taxon>
        <taxon>Astigmata</taxon>
        <taxon>Psoroptidia</taxon>
        <taxon>Analgoidea</taxon>
        <taxon>Pyroglyphidae</taxon>
        <taxon>Dermatophagoidinae</taxon>
        <taxon>Dermatophagoides</taxon>
    </lineage>
</organism>
<keyword evidence="2" id="KW-1133">Transmembrane helix</keyword>
<evidence type="ECO:0000256" key="1">
    <source>
        <dbReference type="SAM" id="MobiDB-lite"/>
    </source>
</evidence>
<evidence type="ECO:0000313" key="4">
    <source>
        <dbReference type="Proteomes" id="UP000790347"/>
    </source>
</evidence>
<feature type="compositionally biased region" description="Basic and acidic residues" evidence="1">
    <location>
        <begin position="576"/>
        <end position="586"/>
    </location>
</feature>
<dbReference type="SUPFAM" id="SSF48371">
    <property type="entry name" value="ARM repeat"/>
    <property type="match status" value="1"/>
</dbReference>
<accession>A0A922I4P3</accession>
<gene>
    <name evidence="3" type="ORF">DERF_005131</name>
</gene>
<keyword evidence="2" id="KW-0472">Membrane</keyword>
<dbReference type="EMBL" id="ASGP02000002">
    <property type="protein sequence ID" value="KAH9521477.1"/>
    <property type="molecule type" value="Genomic_DNA"/>
</dbReference>